<proteinExistence type="predicted"/>
<name>A0AA40IUV1_CLONO</name>
<dbReference type="Pfam" id="PF13610">
    <property type="entry name" value="DDE_Tnp_IS240"/>
    <property type="match status" value="1"/>
</dbReference>
<dbReference type="GO" id="GO:0006313">
    <property type="term" value="P:DNA transposition"/>
    <property type="evidence" value="ECO:0007669"/>
    <property type="project" value="InterPro"/>
</dbReference>
<dbReference type="InterPro" id="IPR003220">
    <property type="entry name" value="InsA_N_dom_Znf"/>
</dbReference>
<feature type="domain" description="DDE" evidence="2">
    <location>
        <begin position="181"/>
        <end position="207"/>
    </location>
</feature>
<evidence type="ECO:0000259" key="1">
    <source>
        <dbReference type="Pfam" id="PF03811"/>
    </source>
</evidence>
<dbReference type="RefSeq" id="WP_039219324.1">
    <property type="nucleotide sequence ID" value="NZ_JENW01000066.1"/>
</dbReference>
<dbReference type="InterPro" id="IPR052183">
    <property type="entry name" value="IS_Transposase"/>
</dbReference>
<dbReference type="PANTHER" id="PTHR35528">
    <property type="entry name" value="BLL1675 PROTEIN"/>
    <property type="match status" value="1"/>
</dbReference>
<feature type="non-terminal residue" evidence="3">
    <location>
        <position position="208"/>
    </location>
</feature>
<reference evidence="3 4" key="1">
    <citation type="submission" date="2014-02" db="EMBL/GenBank/DDBJ databases">
        <title>Plasmidome dynamics in the species complex Clostridium novyi sensu lato converts strains of independent lineages into distinctly different pathogens.</title>
        <authorList>
            <person name="Skarin H."/>
            <person name="Segerman B."/>
        </authorList>
    </citation>
    <scope>NUCLEOTIDE SEQUENCE [LARGE SCALE GENOMIC DNA]</scope>
    <source>
        <strain evidence="3 4">ATCC 27606</strain>
    </source>
</reference>
<sequence length="208" mass="24512">MNKANKKITCPRCYSHKLYRFGKDKEGNQKYQCKECKRQFAPSATPKERQLKDYPRCPVCNKGTFIHHNYSNYINYRCNDKKCNHSFFVAKPTAISPSSNTYLQGKLDFKGMRFPIHIILMALNLYFLNESSTRHISQCLLRIFNVKVSHVTISNWTKKFASYFKLKSDKLLYNIDLSDSDEWHADETVVFINGKKHYLWLVIDSESR</sequence>
<evidence type="ECO:0000313" key="4">
    <source>
        <dbReference type="Proteomes" id="UP000027770"/>
    </source>
</evidence>
<dbReference type="EMBL" id="JENW01000066">
    <property type="protein sequence ID" value="KEI16299.1"/>
    <property type="molecule type" value="Genomic_DNA"/>
</dbReference>
<evidence type="ECO:0000259" key="2">
    <source>
        <dbReference type="Pfam" id="PF13610"/>
    </source>
</evidence>
<accession>A0AA40IUV1</accession>
<dbReference type="PANTHER" id="PTHR35528:SF3">
    <property type="entry name" value="BLL1675 PROTEIN"/>
    <property type="match status" value="1"/>
</dbReference>
<dbReference type="AlphaFoldDB" id="A0AA40IUV1"/>
<dbReference type="Pfam" id="PF03811">
    <property type="entry name" value="Zn_ribbon_InsA"/>
    <property type="match status" value="1"/>
</dbReference>
<feature type="domain" description="InsA N-terminal zinc ribbon" evidence="1">
    <location>
        <begin position="7"/>
        <end position="37"/>
    </location>
</feature>
<gene>
    <name evidence="3" type="ORF">Z959_10480</name>
</gene>
<dbReference type="Proteomes" id="UP000027770">
    <property type="component" value="Unassembled WGS sequence"/>
</dbReference>
<protein>
    <submittedName>
        <fullName evidence="3">Integrase</fullName>
    </submittedName>
</protein>
<organism evidence="3 4">
    <name type="scientific">Clostridium novyi B str. ATCC 27606</name>
    <dbReference type="NCBI Taxonomy" id="1443123"/>
    <lineage>
        <taxon>Bacteria</taxon>
        <taxon>Bacillati</taxon>
        <taxon>Bacillota</taxon>
        <taxon>Clostridia</taxon>
        <taxon>Eubacteriales</taxon>
        <taxon>Clostridiaceae</taxon>
        <taxon>Clostridium</taxon>
    </lineage>
</organism>
<comment type="caution">
    <text evidence="3">The sequence shown here is derived from an EMBL/GenBank/DDBJ whole genome shotgun (WGS) entry which is preliminary data.</text>
</comment>
<keyword evidence="4" id="KW-1185">Reference proteome</keyword>
<dbReference type="InterPro" id="IPR032874">
    <property type="entry name" value="DDE_dom"/>
</dbReference>
<evidence type="ECO:0000313" key="3">
    <source>
        <dbReference type="EMBL" id="KEI16299.1"/>
    </source>
</evidence>